<dbReference type="STRING" id="1802428.A2441_03695"/>
<dbReference type="Pfam" id="PF01345">
    <property type="entry name" value="DUF11"/>
    <property type="match status" value="1"/>
</dbReference>
<keyword evidence="1" id="KW-0732">Signal</keyword>
<protein>
    <recommendedName>
        <fullName evidence="6">DUF11 domain-containing protein</fullName>
    </recommendedName>
</protein>
<sequence length="569" mass="59978">MPKIIFTTLFAFILVLPLAAQAGLPEAVTYLKTQSLDDWTAQALVAAGETIDATPLQSFSGSSVTDYAKRIMALVAVGKNPATYTGTDLISGLKSFEQSGQLGDASLINDDAWGIMALSSVGTPAGDTLIKNSAQFLVDNQNADGGWSWGVGFDSDTNDTAAVLMALASAGYTITNQAVQDGVAYLASQQNDDAGFPYQLPCFWPGCEASDSASTSWVISALTKLILDPASWQKSGVSPQEFLLTLQTGDGSFKWQAADPAGSAGMTAYAAVALAGKSYPVKIGNYLGGNGSGPTPLADLAIKFTNESIIINEGEQAGLTVKLINNGPTMAQNVVAELTLPEGLELVQATPTDGVFDQNKNSWTFIRLNNFAAAELNLVLSSVKAISGEISAVVSARELDFNQTNNEAKASFTAVAIAKSAEVLPEAGEVLGETAYSCEPAPATVLTNWLGHIISISGSLTPWYIDPVSRQPYCLADSQTAYGALEKYGLGITNADLSRIPVGPGEINTVEPAEADVNLVNRLKGRILLQVESYGEAWYVNPADGRRYYLADGQAALTHLSSWRVVVEQ</sequence>
<dbReference type="Gene3D" id="1.50.10.20">
    <property type="match status" value="1"/>
</dbReference>
<comment type="caution">
    <text evidence="4">The sequence shown here is derived from an EMBL/GenBank/DDBJ whole genome shotgun (WGS) entry which is preliminary data.</text>
</comment>
<reference evidence="4 5" key="1">
    <citation type="journal article" date="2016" name="Nat. Commun.">
        <title>Thousands of microbial genomes shed light on interconnected biogeochemical processes in an aquifer system.</title>
        <authorList>
            <person name="Anantharaman K."/>
            <person name="Brown C.T."/>
            <person name="Hug L.A."/>
            <person name="Sharon I."/>
            <person name="Castelle C.J."/>
            <person name="Probst A.J."/>
            <person name="Thomas B.C."/>
            <person name="Singh A."/>
            <person name="Wilkins M.J."/>
            <person name="Karaoz U."/>
            <person name="Brodie E.L."/>
            <person name="Williams K.H."/>
            <person name="Hubbard S.S."/>
            <person name="Banfield J.F."/>
        </authorList>
    </citation>
    <scope>NUCLEOTIDE SEQUENCE [LARGE SCALE GENOMIC DNA]</scope>
</reference>
<evidence type="ECO:0000256" key="1">
    <source>
        <dbReference type="SAM" id="SignalP"/>
    </source>
</evidence>
<dbReference type="CDD" id="cd00688">
    <property type="entry name" value="ISOPREN_C2_like"/>
    <property type="match status" value="1"/>
</dbReference>
<dbReference type="SUPFAM" id="SSF48239">
    <property type="entry name" value="Terpenoid cyclases/Protein prenyltransferases"/>
    <property type="match status" value="1"/>
</dbReference>
<proteinExistence type="predicted"/>
<evidence type="ECO:0008006" key="6">
    <source>
        <dbReference type="Google" id="ProtNLM"/>
    </source>
</evidence>
<evidence type="ECO:0000259" key="2">
    <source>
        <dbReference type="Pfam" id="PF01345"/>
    </source>
</evidence>
<organism evidence="4 5">
    <name type="scientific">Candidatus Veblenbacteria bacterium RIFOXYC2_FULL_42_11</name>
    <dbReference type="NCBI Taxonomy" id="1802428"/>
    <lineage>
        <taxon>Bacteria</taxon>
        <taxon>Candidatus Vebleniibacteriota</taxon>
    </lineage>
</organism>
<accession>A0A1G2Q822</accession>
<feature type="domain" description="Squalene cyclase C-terminal" evidence="3">
    <location>
        <begin position="115"/>
        <end position="256"/>
    </location>
</feature>
<evidence type="ECO:0000313" key="4">
    <source>
        <dbReference type="EMBL" id="OHA56072.1"/>
    </source>
</evidence>
<dbReference type="InterPro" id="IPR001434">
    <property type="entry name" value="OmcB-like_DUF11"/>
</dbReference>
<dbReference type="InterPro" id="IPR032696">
    <property type="entry name" value="SQ_cyclase_C"/>
</dbReference>
<feature type="chain" id="PRO_5009584015" description="DUF11 domain-containing protein" evidence="1">
    <location>
        <begin position="23"/>
        <end position="569"/>
    </location>
</feature>
<feature type="domain" description="DUF11" evidence="2">
    <location>
        <begin position="299"/>
        <end position="411"/>
    </location>
</feature>
<name>A0A1G2Q822_9BACT</name>
<feature type="signal peptide" evidence="1">
    <location>
        <begin position="1"/>
        <end position="22"/>
    </location>
</feature>
<evidence type="ECO:0000259" key="3">
    <source>
        <dbReference type="Pfam" id="PF13243"/>
    </source>
</evidence>
<dbReference type="InterPro" id="IPR008930">
    <property type="entry name" value="Terpenoid_cyclase/PrenylTrfase"/>
</dbReference>
<dbReference type="Proteomes" id="UP000178226">
    <property type="component" value="Unassembled WGS sequence"/>
</dbReference>
<gene>
    <name evidence="4" type="ORF">A2441_03695</name>
</gene>
<evidence type="ECO:0000313" key="5">
    <source>
        <dbReference type="Proteomes" id="UP000178226"/>
    </source>
</evidence>
<dbReference type="AlphaFoldDB" id="A0A1G2Q822"/>
<dbReference type="EMBL" id="MHTE01000042">
    <property type="protein sequence ID" value="OHA56072.1"/>
    <property type="molecule type" value="Genomic_DNA"/>
</dbReference>
<dbReference type="Pfam" id="PF13243">
    <property type="entry name" value="SQHop_cyclase_C"/>
    <property type="match status" value="1"/>
</dbReference>